<dbReference type="KEGG" id="llo:LLO_0112"/>
<sequence>MTPPVYTFQSRFVFYPEFLETRSIMYQLNRYSTALIFVYLSAVFIMVYGSPINWSEGLTMTLPLITVVIFWSEILTSRLNLKKSVSTLDSFHRDLFIINYATLFAFIASLLIEHNNPDAKGWWPLLIIVAELYGIVLGSVFALLLDRKHFKYTLIFAVVLSITFSTLKLMPPYIHILILGETRIFPLCAFLLISAHVMGCIAWRLSKYNLFKK</sequence>
<feature type="transmembrane region" description="Helical" evidence="1">
    <location>
        <begin position="31"/>
        <end position="51"/>
    </location>
</feature>
<keyword evidence="1" id="KW-0472">Membrane</keyword>
<evidence type="ECO:0000313" key="2">
    <source>
        <dbReference type="EMBL" id="CBJ10438.1"/>
    </source>
</evidence>
<feature type="transmembrane region" description="Helical" evidence="1">
    <location>
        <begin position="184"/>
        <end position="205"/>
    </location>
</feature>
<feature type="transmembrane region" description="Helical" evidence="1">
    <location>
        <begin position="95"/>
        <end position="112"/>
    </location>
</feature>
<dbReference type="eggNOG" id="ENOG5031EHF">
    <property type="taxonomic scope" value="Bacteria"/>
</dbReference>
<evidence type="ECO:0000313" key="3">
    <source>
        <dbReference type="Proteomes" id="UP000001060"/>
    </source>
</evidence>
<reference evidence="2 3" key="1">
    <citation type="journal article" date="2010" name="PLoS Genet.">
        <title>Analysis of the Legionella longbeachae genome and transcriptome uncovers unique strategies to cause Legionnaires' disease.</title>
        <authorList>
            <person name="Cazalet C."/>
            <person name="Gomez-Valero L."/>
            <person name="Rusniok C."/>
            <person name="Lomma M."/>
            <person name="Dervins-Ravault D."/>
            <person name="Newton H."/>
            <person name="Sansom F."/>
            <person name="Jarraud S."/>
            <person name="Zidane N."/>
            <person name="Ma L."/>
            <person name="Bouchier C."/>
            <person name="Etienne J."/>
            <person name="Hartland E."/>
            <person name="Buchrieser C."/>
        </authorList>
    </citation>
    <scope>NUCLEOTIDE SEQUENCE [LARGE SCALE GENOMIC DNA]</scope>
    <source>
        <strain evidence="2 3">NSW150</strain>
    </source>
</reference>
<feature type="transmembrane region" description="Helical" evidence="1">
    <location>
        <begin position="124"/>
        <end position="145"/>
    </location>
</feature>
<feature type="transmembrane region" description="Helical" evidence="1">
    <location>
        <begin position="57"/>
        <end position="75"/>
    </location>
</feature>
<accession>D3HNH5</accession>
<dbReference type="EMBL" id="FN650140">
    <property type="protein sequence ID" value="CBJ10438.1"/>
    <property type="molecule type" value="Genomic_DNA"/>
</dbReference>
<protein>
    <submittedName>
        <fullName evidence="2">Uncharacterized protein</fullName>
    </submittedName>
</protein>
<keyword evidence="3" id="KW-1185">Reference proteome</keyword>
<dbReference type="HOGENOM" id="CLU_1388713_0_0_6"/>
<dbReference type="Proteomes" id="UP000001060">
    <property type="component" value="Chromosome"/>
</dbReference>
<organism evidence="2 3">
    <name type="scientific">Legionella longbeachae serogroup 1 (strain NSW150)</name>
    <dbReference type="NCBI Taxonomy" id="661367"/>
    <lineage>
        <taxon>Bacteria</taxon>
        <taxon>Pseudomonadati</taxon>
        <taxon>Pseudomonadota</taxon>
        <taxon>Gammaproteobacteria</taxon>
        <taxon>Legionellales</taxon>
        <taxon>Legionellaceae</taxon>
        <taxon>Legionella</taxon>
    </lineage>
</organism>
<gene>
    <name evidence="2" type="ordered locus">LLO_0112</name>
</gene>
<keyword evidence="1" id="KW-1133">Transmembrane helix</keyword>
<proteinExistence type="predicted"/>
<evidence type="ECO:0000256" key="1">
    <source>
        <dbReference type="SAM" id="Phobius"/>
    </source>
</evidence>
<feature type="transmembrane region" description="Helical" evidence="1">
    <location>
        <begin position="152"/>
        <end position="178"/>
    </location>
</feature>
<dbReference type="AlphaFoldDB" id="D3HNH5"/>
<name>D3HNH5_LEGLN</name>
<keyword evidence="1" id="KW-0812">Transmembrane</keyword>